<sequence>MFRHQDERRTRAVDDLRASAPTKQRLIGVAVDAFGRDGFGVGIRTIASRATAAAGTVQYHFGGKDGLRDACDRHVLTIIDKALPVSFLPEGVVREQAAEDGAFEGVLCYCMRSLAEGTPLARQLVSRLTSHVYGLLGASTEDGHERREQASQVVRFGLGAMVLDFAMRQPVGSDDSVRFVKSAWETEFVPHFAHDKRGPDDHAVI</sequence>
<name>A0A7M1SQ90_9MICO</name>
<evidence type="ECO:0000256" key="1">
    <source>
        <dbReference type="ARBA" id="ARBA00023125"/>
    </source>
</evidence>
<dbReference type="GO" id="GO:0003677">
    <property type="term" value="F:DNA binding"/>
    <property type="evidence" value="ECO:0007669"/>
    <property type="project" value="UniProtKB-KW"/>
</dbReference>
<feature type="domain" description="TetR transcriptional regulator Rv1219c-like C-terminal" evidence="3">
    <location>
        <begin position="103"/>
        <end position="190"/>
    </location>
</feature>
<accession>A0A7M1SQ90</accession>
<dbReference type="Gene3D" id="1.10.357.10">
    <property type="entry name" value="Tetracycline Repressor, domain 2"/>
    <property type="match status" value="1"/>
</dbReference>
<proteinExistence type="predicted"/>
<dbReference type="SUPFAM" id="SSF46689">
    <property type="entry name" value="Homeodomain-like"/>
    <property type="match status" value="1"/>
</dbReference>
<dbReference type="AlphaFoldDB" id="A0A7M1SQ90"/>
<reference evidence="4 5" key="1">
    <citation type="submission" date="2020-10" db="EMBL/GenBank/DDBJ databases">
        <title>Haloactinobacterium sp. RN3S43, a bacterium isolated from saline soil.</title>
        <authorList>
            <person name="Sun J.-Q."/>
        </authorList>
    </citation>
    <scope>NUCLEOTIDE SEQUENCE [LARGE SCALE GENOMIC DNA]</scope>
    <source>
        <strain evidence="4 5">RN3S43</strain>
    </source>
</reference>
<evidence type="ECO:0000259" key="3">
    <source>
        <dbReference type="Pfam" id="PF17933"/>
    </source>
</evidence>
<evidence type="ECO:0000313" key="4">
    <source>
        <dbReference type="EMBL" id="QOR69738.1"/>
    </source>
</evidence>
<keyword evidence="5" id="KW-1185">Reference proteome</keyword>
<dbReference type="InterPro" id="IPR009057">
    <property type="entry name" value="Homeodomain-like_sf"/>
</dbReference>
<evidence type="ECO:0000313" key="5">
    <source>
        <dbReference type="Proteomes" id="UP000593758"/>
    </source>
</evidence>
<protein>
    <submittedName>
        <fullName evidence="4">TetR family transcriptional regulator</fullName>
    </submittedName>
</protein>
<feature type="domain" description="HTH tetR-type" evidence="2">
    <location>
        <begin position="27"/>
        <end position="71"/>
    </location>
</feature>
<dbReference type="Pfam" id="PF17933">
    <property type="entry name" value="TetR_C_25"/>
    <property type="match status" value="1"/>
</dbReference>
<dbReference type="Proteomes" id="UP000593758">
    <property type="component" value="Chromosome"/>
</dbReference>
<evidence type="ECO:0000259" key="2">
    <source>
        <dbReference type="Pfam" id="PF00440"/>
    </source>
</evidence>
<dbReference type="InterPro" id="IPR041484">
    <property type="entry name" value="TetR_C_25"/>
</dbReference>
<dbReference type="KEGG" id="halt:IM660_13835"/>
<keyword evidence="1" id="KW-0238">DNA-binding</keyword>
<dbReference type="EMBL" id="CP063169">
    <property type="protein sequence ID" value="QOR69738.1"/>
    <property type="molecule type" value="Genomic_DNA"/>
</dbReference>
<dbReference type="Pfam" id="PF00440">
    <property type="entry name" value="TetR_N"/>
    <property type="match status" value="1"/>
</dbReference>
<gene>
    <name evidence="4" type="ORF">IM660_13835</name>
</gene>
<organism evidence="4 5">
    <name type="scientific">Ruania alkalisoli</name>
    <dbReference type="NCBI Taxonomy" id="2779775"/>
    <lineage>
        <taxon>Bacteria</taxon>
        <taxon>Bacillati</taxon>
        <taxon>Actinomycetota</taxon>
        <taxon>Actinomycetes</taxon>
        <taxon>Micrococcales</taxon>
        <taxon>Ruaniaceae</taxon>
        <taxon>Ruania</taxon>
    </lineage>
</organism>
<dbReference type="InterPro" id="IPR001647">
    <property type="entry name" value="HTH_TetR"/>
</dbReference>